<feature type="active site" evidence="6">
    <location>
        <position position="365"/>
    </location>
</feature>
<evidence type="ECO:0000313" key="10">
    <source>
        <dbReference type="Proteomes" id="UP000036987"/>
    </source>
</evidence>
<dbReference type="Gene3D" id="2.160.20.10">
    <property type="entry name" value="Single-stranded right-handed beta-helix, Pectin lyase-like"/>
    <property type="match status" value="1"/>
</dbReference>
<evidence type="ECO:0000313" key="9">
    <source>
        <dbReference type="EMBL" id="KMZ76434.1"/>
    </source>
</evidence>
<dbReference type="PANTHER" id="PTHR31707">
    <property type="entry name" value="PECTINESTERASE"/>
    <property type="match status" value="1"/>
</dbReference>
<evidence type="ECO:0000256" key="6">
    <source>
        <dbReference type="PROSITE-ProRule" id="PRU10040"/>
    </source>
</evidence>
<comment type="pathway">
    <text evidence="1 7">Glycan metabolism; pectin degradation; 2-dehydro-3-deoxy-D-gluconate from pectin: step 1/5.</text>
</comment>
<feature type="signal peptide" evidence="7">
    <location>
        <begin position="1"/>
        <end position="27"/>
    </location>
</feature>
<dbReference type="EMBL" id="LFYR01000025">
    <property type="protein sequence ID" value="KMZ76434.1"/>
    <property type="molecule type" value="Genomic_DNA"/>
</dbReference>
<comment type="similarity">
    <text evidence="3">In the C-terminal section; belongs to the pectinesterase family.</text>
</comment>
<evidence type="ECO:0000256" key="5">
    <source>
        <dbReference type="ARBA" id="ARBA00023085"/>
    </source>
</evidence>
<organism evidence="9 10">
    <name type="scientific">Zostera marina</name>
    <name type="common">Eelgrass</name>
    <dbReference type="NCBI Taxonomy" id="29655"/>
    <lineage>
        <taxon>Eukaryota</taxon>
        <taxon>Viridiplantae</taxon>
        <taxon>Streptophyta</taxon>
        <taxon>Embryophyta</taxon>
        <taxon>Tracheophyta</taxon>
        <taxon>Spermatophyta</taxon>
        <taxon>Magnoliopsida</taxon>
        <taxon>Liliopsida</taxon>
        <taxon>Zosteraceae</taxon>
        <taxon>Zostera</taxon>
    </lineage>
</organism>
<dbReference type="InterPro" id="IPR035513">
    <property type="entry name" value="Invertase/methylesterase_inhib"/>
</dbReference>
<dbReference type="STRING" id="29655.A0A0K9Q5H0"/>
<dbReference type="InterPro" id="IPR011050">
    <property type="entry name" value="Pectin_lyase_fold/virulence"/>
</dbReference>
<evidence type="ECO:0000256" key="1">
    <source>
        <dbReference type="ARBA" id="ARBA00005184"/>
    </source>
</evidence>
<dbReference type="Proteomes" id="UP000036987">
    <property type="component" value="Unassembled WGS sequence"/>
</dbReference>
<dbReference type="GO" id="GO:0045490">
    <property type="term" value="P:pectin catabolic process"/>
    <property type="evidence" value="ECO:0007669"/>
    <property type="project" value="UniProtKB-UniRule"/>
</dbReference>
<comment type="similarity">
    <text evidence="2">In the N-terminal section; belongs to the PMEI family.</text>
</comment>
<protein>
    <recommendedName>
        <fullName evidence="7">Pectinesterase</fullName>
        <ecNumber evidence="7">3.1.1.11</ecNumber>
    </recommendedName>
</protein>
<dbReference type="InterPro" id="IPR012334">
    <property type="entry name" value="Pectin_lyas_fold"/>
</dbReference>
<keyword evidence="10" id="KW-1185">Reference proteome</keyword>
<dbReference type="Pfam" id="PF04043">
    <property type="entry name" value="PMEI"/>
    <property type="match status" value="1"/>
</dbReference>
<dbReference type="InterPro" id="IPR000070">
    <property type="entry name" value="Pectinesterase_cat"/>
</dbReference>
<sequence length="527" mass="59083">MNLNRHLLHLFAVVVVLTASGILRSDARNGDYKREMKQWCETEVPYSHSCLMYTRRTYDGGGRMDRSVFFQFSLQAALSRAILAGADLRRMRKHSKYEENVWIDCEKLYSNTVIQLNRTVLSMEYSRPCDFQTWLSAALTNVDMCSKIFETDGDGTPDSMKMIASLSSLSKYNVPELISNCLAINEPLVLDNATANYKLTETMRRNLGSSVKADIVVAKDGSGRYNSVAAAVAAGTRMRRRKGKRLVIYVKSGVYSETVNIPNSMDDVTLIGDGKGKTIITGRRSVKSGYTMITCATVAVFGDGFVAKDLTFRNTYGPGSQGVALLVASDSAVIHRASIEGYQDTLCVFSQRQFYRDCDIYGTIDFIFGNAAVVIQKCNIYARKPLHGESNVITAQARTDPNQNTGIIIQFCKILSSKEFWPVHRTVKSYLGRPWKKYARTVYLQSYISGIIDPKGWMPWRGSFALDTLYYAEFKNTGFGSRRSRRVKWSGYHIIRSSSSLTQFTVKNFIAGGMWIPNTGTPFKAAF</sequence>
<evidence type="ECO:0000256" key="7">
    <source>
        <dbReference type="RuleBase" id="RU000589"/>
    </source>
</evidence>
<dbReference type="PROSITE" id="PS00503">
    <property type="entry name" value="PECTINESTERASE_2"/>
    <property type="match status" value="1"/>
</dbReference>
<dbReference type="GO" id="GO:0030599">
    <property type="term" value="F:pectinesterase activity"/>
    <property type="evidence" value="ECO:0000318"/>
    <property type="project" value="GO_Central"/>
</dbReference>
<proteinExistence type="inferred from homology"/>
<comment type="catalytic activity">
    <reaction evidence="7">
        <text>[(1-&gt;4)-alpha-D-galacturonosyl methyl ester](n) + n H2O = [(1-&gt;4)-alpha-D-galacturonosyl](n) + n methanol + n H(+)</text>
        <dbReference type="Rhea" id="RHEA:22380"/>
        <dbReference type="Rhea" id="RHEA-COMP:14570"/>
        <dbReference type="Rhea" id="RHEA-COMP:14573"/>
        <dbReference type="ChEBI" id="CHEBI:15377"/>
        <dbReference type="ChEBI" id="CHEBI:15378"/>
        <dbReference type="ChEBI" id="CHEBI:17790"/>
        <dbReference type="ChEBI" id="CHEBI:140522"/>
        <dbReference type="ChEBI" id="CHEBI:140523"/>
        <dbReference type="EC" id="3.1.1.11"/>
    </reaction>
</comment>
<dbReference type="InterPro" id="IPR006501">
    <property type="entry name" value="Pectinesterase_inhib_dom"/>
</dbReference>
<feature type="chain" id="PRO_5005393887" description="Pectinesterase" evidence="7">
    <location>
        <begin position="28"/>
        <end position="527"/>
    </location>
</feature>
<name>A0A0K9Q5H0_ZOSMR</name>
<dbReference type="EC" id="3.1.1.11" evidence="7"/>
<dbReference type="Pfam" id="PF01095">
    <property type="entry name" value="Pectinesterase"/>
    <property type="match status" value="1"/>
</dbReference>
<dbReference type="SUPFAM" id="SSF51126">
    <property type="entry name" value="Pectin lyase-like"/>
    <property type="match status" value="1"/>
</dbReference>
<evidence type="ECO:0000259" key="8">
    <source>
        <dbReference type="SMART" id="SM00856"/>
    </source>
</evidence>
<accession>A0A0K9Q5H0</accession>
<dbReference type="SUPFAM" id="SSF101148">
    <property type="entry name" value="Plant invertase/pectin methylesterase inhibitor"/>
    <property type="match status" value="1"/>
</dbReference>
<evidence type="ECO:0000256" key="4">
    <source>
        <dbReference type="ARBA" id="ARBA00022801"/>
    </source>
</evidence>
<keyword evidence="5 7" id="KW-0063">Aspartyl esterase</keyword>
<dbReference type="FunFam" id="2.160.20.10:FF:000001">
    <property type="entry name" value="Pectinesterase"/>
    <property type="match status" value="1"/>
</dbReference>
<dbReference type="Gene3D" id="1.20.140.40">
    <property type="entry name" value="Invertase/pectin methylesterase inhibitor family protein"/>
    <property type="match status" value="1"/>
</dbReference>
<dbReference type="GO" id="GO:0042545">
    <property type="term" value="P:cell wall modification"/>
    <property type="evidence" value="ECO:0007669"/>
    <property type="project" value="UniProtKB-UniRule"/>
</dbReference>
<feature type="domain" description="Pectinesterase inhibitor" evidence="8">
    <location>
        <begin position="31"/>
        <end position="184"/>
    </location>
</feature>
<dbReference type="InterPro" id="IPR033131">
    <property type="entry name" value="Pectinesterase_Asp_AS"/>
</dbReference>
<evidence type="ECO:0000256" key="3">
    <source>
        <dbReference type="ARBA" id="ARBA00007786"/>
    </source>
</evidence>
<dbReference type="SMART" id="SM00856">
    <property type="entry name" value="PMEI"/>
    <property type="match status" value="1"/>
</dbReference>
<dbReference type="OMA" id="QWCETEV"/>
<keyword evidence="4 7" id="KW-0378">Hydrolase</keyword>
<evidence type="ECO:0000256" key="2">
    <source>
        <dbReference type="ARBA" id="ARBA00006027"/>
    </source>
</evidence>
<reference evidence="10" key="1">
    <citation type="journal article" date="2016" name="Nature">
        <title>The genome of the seagrass Zostera marina reveals angiosperm adaptation to the sea.</title>
        <authorList>
            <person name="Olsen J.L."/>
            <person name="Rouze P."/>
            <person name="Verhelst B."/>
            <person name="Lin Y.-C."/>
            <person name="Bayer T."/>
            <person name="Collen J."/>
            <person name="Dattolo E."/>
            <person name="De Paoli E."/>
            <person name="Dittami S."/>
            <person name="Maumus F."/>
            <person name="Michel G."/>
            <person name="Kersting A."/>
            <person name="Lauritano C."/>
            <person name="Lohaus R."/>
            <person name="Toepel M."/>
            <person name="Tonon T."/>
            <person name="Vanneste K."/>
            <person name="Amirebrahimi M."/>
            <person name="Brakel J."/>
            <person name="Bostroem C."/>
            <person name="Chovatia M."/>
            <person name="Grimwood J."/>
            <person name="Jenkins J.W."/>
            <person name="Jueterbock A."/>
            <person name="Mraz A."/>
            <person name="Stam W.T."/>
            <person name="Tice H."/>
            <person name="Bornberg-Bauer E."/>
            <person name="Green P.J."/>
            <person name="Pearson G.A."/>
            <person name="Procaccini G."/>
            <person name="Duarte C.M."/>
            <person name="Schmutz J."/>
            <person name="Reusch T.B.H."/>
            <person name="Van de Peer Y."/>
        </authorList>
    </citation>
    <scope>NUCLEOTIDE SEQUENCE [LARGE SCALE GENOMIC DNA]</scope>
    <source>
        <strain evidence="10">cv. Finnish</strain>
    </source>
</reference>
<dbReference type="GO" id="GO:0046910">
    <property type="term" value="F:pectinesterase inhibitor activity"/>
    <property type="evidence" value="ECO:0000318"/>
    <property type="project" value="GO_Central"/>
</dbReference>
<keyword evidence="7" id="KW-0732">Signal</keyword>
<comment type="caution">
    <text evidence="9">The sequence shown here is derived from an EMBL/GenBank/DDBJ whole genome shotgun (WGS) entry which is preliminary data.</text>
</comment>
<gene>
    <name evidence="9" type="ORF">ZOSMA_101G00180</name>
</gene>
<dbReference type="AlphaFoldDB" id="A0A0K9Q5H0"/>
<dbReference type="OrthoDB" id="2019149at2759"/>
<dbReference type="UniPathway" id="UPA00545">
    <property type="reaction ID" value="UER00823"/>
</dbReference>
<dbReference type="NCBIfam" id="TIGR01614">
    <property type="entry name" value="PME_inhib"/>
    <property type="match status" value="1"/>
</dbReference>
<dbReference type="CDD" id="cd15798">
    <property type="entry name" value="PMEI-like_3"/>
    <property type="match status" value="1"/>
</dbReference>